<dbReference type="Proteomes" id="UP000001073">
    <property type="component" value="Chromosome 9"/>
</dbReference>
<dbReference type="EMBL" id="ADFV01176012">
    <property type="status" value="NOT_ANNOTATED_CDS"/>
    <property type="molecule type" value="Genomic_DNA"/>
</dbReference>
<reference evidence="1" key="2">
    <citation type="submission" date="2025-08" db="UniProtKB">
        <authorList>
            <consortium name="Ensembl"/>
        </authorList>
    </citation>
    <scope>IDENTIFICATION</scope>
</reference>
<dbReference type="EMBL" id="ADFV01176015">
    <property type="status" value="NOT_ANNOTATED_CDS"/>
    <property type="molecule type" value="Genomic_DNA"/>
</dbReference>
<dbReference type="AlphaFoldDB" id="A0A2I3GAW5"/>
<dbReference type="EMBL" id="ADFV01176011">
    <property type="status" value="NOT_ANNOTATED_CDS"/>
    <property type="molecule type" value="Genomic_DNA"/>
</dbReference>
<dbReference type="Ensembl" id="ENSNLET00000058581.1">
    <property type="protein sequence ID" value="ENSNLEP00000028423.1"/>
    <property type="gene ID" value="ENSNLEG00000034056.1"/>
</dbReference>
<keyword evidence="2" id="KW-1185">Reference proteome</keyword>
<dbReference type="EMBL" id="ADFV01176013">
    <property type="status" value="NOT_ANNOTATED_CDS"/>
    <property type="molecule type" value="Genomic_DNA"/>
</dbReference>
<reference evidence="1" key="3">
    <citation type="submission" date="2025-09" db="UniProtKB">
        <authorList>
            <consortium name="Ensembl"/>
        </authorList>
    </citation>
    <scope>IDENTIFICATION</scope>
</reference>
<name>A0A2I3GAW5_NOMLE</name>
<accession>A0A2I3GAW5</accession>
<dbReference type="EMBL" id="ADFV01176017">
    <property type="status" value="NOT_ANNOTATED_CDS"/>
    <property type="molecule type" value="Genomic_DNA"/>
</dbReference>
<dbReference type="EMBL" id="ADFV01176016">
    <property type="status" value="NOT_ANNOTATED_CDS"/>
    <property type="molecule type" value="Genomic_DNA"/>
</dbReference>
<reference evidence="1 2" key="1">
    <citation type="submission" date="2012-10" db="EMBL/GenBank/DDBJ databases">
        <authorList>
            <consortium name="Gibbon Genome Sequencing Consortium"/>
        </authorList>
    </citation>
    <scope>NUCLEOTIDE SEQUENCE [LARGE SCALE GENOMIC DNA]</scope>
</reference>
<dbReference type="EMBL" id="ADFV01176008">
    <property type="status" value="NOT_ANNOTATED_CDS"/>
    <property type="molecule type" value="Genomic_DNA"/>
</dbReference>
<protein>
    <submittedName>
        <fullName evidence="1">Uncharacterized protein</fullName>
    </submittedName>
</protein>
<evidence type="ECO:0000313" key="2">
    <source>
        <dbReference type="Proteomes" id="UP000001073"/>
    </source>
</evidence>
<dbReference type="EMBL" id="ADFV01176009">
    <property type="status" value="NOT_ANNOTATED_CDS"/>
    <property type="molecule type" value="Genomic_DNA"/>
</dbReference>
<evidence type="ECO:0000313" key="1">
    <source>
        <dbReference type="Ensembl" id="ENSNLEP00000028423.1"/>
    </source>
</evidence>
<dbReference type="EMBL" id="ADFV01176010">
    <property type="status" value="NOT_ANNOTATED_CDS"/>
    <property type="molecule type" value="Genomic_DNA"/>
</dbReference>
<dbReference type="InParanoid" id="A0A2I3GAW5"/>
<proteinExistence type="predicted"/>
<dbReference type="EMBL" id="ADFV01176014">
    <property type="status" value="NOT_ANNOTATED_CDS"/>
    <property type="molecule type" value="Genomic_DNA"/>
</dbReference>
<sequence length="72" mass="8599">MAVQLVPDSALGLLMDRATQMTTEGWTWREDTFWWWRWPFRLLKSCLSHLCKNLRQRKKILLCSPNCEEASD</sequence>
<dbReference type="GeneTree" id="ENSGT00990000210817"/>
<organism evidence="1 2">
    <name type="scientific">Nomascus leucogenys</name>
    <name type="common">Northern white-cheeked gibbon</name>
    <name type="synonym">Hylobates leucogenys</name>
    <dbReference type="NCBI Taxonomy" id="61853"/>
    <lineage>
        <taxon>Eukaryota</taxon>
        <taxon>Metazoa</taxon>
        <taxon>Chordata</taxon>
        <taxon>Craniata</taxon>
        <taxon>Vertebrata</taxon>
        <taxon>Euteleostomi</taxon>
        <taxon>Mammalia</taxon>
        <taxon>Eutheria</taxon>
        <taxon>Euarchontoglires</taxon>
        <taxon>Primates</taxon>
        <taxon>Haplorrhini</taxon>
        <taxon>Catarrhini</taxon>
        <taxon>Hylobatidae</taxon>
        <taxon>Nomascus</taxon>
    </lineage>
</organism>